<protein>
    <submittedName>
        <fullName evidence="2">Uncharacterized protein</fullName>
    </submittedName>
</protein>
<feature type="compositionally biased region" description="Polar residues" evidence="1">
    <location>
        <begin position="409"/>
        <end position="423"/>
    </location>
</feature>
<feature type="region of interest" description="Disordered" evidence="1">
    <location>
        <begin position="389"/>
        <end position="612"/>
    </location>
</feature>
<dbReference type="EMBL" id="JAGTJR010000011">
    <property type="protein sequence ID" value="KAH7052177.1"/>
    <property type="molecule type" value="Genomic_DNA"/>
</dbReference>
<keyword evidence="3" id="KW-1185">Reference proteome</keyword>
<organism evidence="2 3">
    <name type="scientific">Macrophomina phaseolina</name>
    <dbReference type="NCBI Taxonomy" id="35725"/>
    <lineage>
        <taxon>Eukaryota</taxon>
        <taxon>Fungi</taxon>
        <taxon>Dikarya</taxon>
        <taxon>Ascomycota</taxon>
        <taxon>Pezizomycotina</taxon>
        <taxon>Dothideomycetes</taxon>
        <taxon>Dothideomycetes incertae sedis</taxon>
        <taxon>Botryosphaeriales</taxon>
        <taxon>Botryosphaeriaceae</taxon>
        <taxon>Macrophomina</taxon>
    </lineage>
</organism>
<feature type="compositionally biased region" description="Polar residues" evidence="1">
    <location>
        <begin position="571"/>
        <end position="590"/>
    </location>
</feature>
<comment type="caution">
    <text evidence="2">The sequence shown here is derived from an EMBL/GenBank/DDBJ whole genome shotgun (WGS) entry which is preliminary data.</text>
</comment>
<proteinExistence type="predicted"/>
<evidence type="ECO:0000313" key="2">
    <source>
        <dbReference type="EMBL" id="KAH7052177.1"/>
    </source>
</evidence>
<feature type="region of interest" description="Disordered" evidence="1">
    <location>
        <begin position="289"/>
        <end position="330"/>
    </location>
</feature>
<feature type="compositionally biased region" description="Polar residues" evidence="1">
    <location>
        <begin position="389"/>
        <end position="400"/>
    </location>
</feature>
<reference evidence="2 3" key="1">
    <citation type="journal article" date="2021" name="Nat. Commun.">
        <title>Genetic determinants of endophytism in the Arabidopsis root mycobiome.</title>
        <authorList>
            <person name="Mesny F."/>
            <person name="Miyauchi S."/>
            <person name="Thiergart T."/>
            <person name="Pickel B."/>
            <person name="Atanasova L."/>
            <person name="Karlsson M."/>
            <person name="Huettel B."/>
            <person name="Barry K.W."/>
            <person name="Haridas S."/>
            <person name="Chen C."/>
            <person name="Bauer D."/>
            <person name="Andreopoulos W."/>
            <person name="Pangilinan J."/>
            <person name="LaButti K."/>
            <person name="Riley R."/>
            <person name="Lipzen A."/>
            <person name="Clum A."/>
            <person name="Drula E."/>
            <person name="Henrissat B."/>
            <person name="Kohler A."/>
            <person name="Grigoriev I.V."/>
            <person name="Martin F.M."/>
            <person name="Hacquard S."/>
        </authorList>
    </citation>
    <scope>NUCLEOTIDE SEQUENCE [LARGE SCALE GENOMIC DNA]</scope>
    <source>
        <strain evidence="2 3">MPI-SDFR-AT-0080</strain>
    </source>
</reference>
<sequence>MRQVSHLRSPHPAAPPALEIHALAMLYHRLHSQKHPRLLVNIFSSLGPLCSRCRFAPQLRHRQPPVLRLTAFPSLYFTCLRLSLAPTLPKLLHHFWRLPGRTALNHWFPRVLCARPRFGRLAPISSHADSATPTMPADPGGSGAPAGSKEAENFNMIAPSPPAGLSAKRTAVKESQNAVDAPHDVSHMAKSIPASQSTSPAFIAPAPNTDHLLKSVAVNYSVPKADTRIRPILGGYGAAFNPFGLPQPTYTVAQFSSLGHAPYHPNAMSALQPDDVASPLFVPSERHALGSTLPQKPSSAARQPSAGKDISNTKTSDSAAQAQADSASGHIKAAHVLKGPPKGGHREKLVRFVTTAEQLNTPTGPVHDEIGESERTACREISATAKDITSLSNVSPNMSTAKEFPKQPASATKSNPASQSSPKPNFFGVKAASTSNKSPRNTPSKTASTTVMTRKDNASPQMQTAASRVPVAPMHSATTVRTQKATKKTIAPATSSMPTRTKHTVAASALSKAASNTALGPPKKKLKKTIDTRTARQKRKDGDAGAAAALRRNGPFLSDSSSEDGDDISKHTPQGSKASNGDGAPTQTAPTDEAGESAKGKKRLGGLLFSSP</sequence>
<gene>
    <name evidence="2" type="ORF">B0J12DRAFT_66414</name>
</gene>
<accession>A0ABQ8GFI4</accession>
<name>A0ABQ8GFI4_9PEZI</name>
<dbReference type="Proteomes" id="UP000774617">
    <property type="component" value="Unassembled WGS sequence"/>
</dbReference>
<feature type="compositionally biased region" description="Polar residues" evidence="1">
    <location>
        <begin position="432"/>
        <end position="466"/>
    </location>
</feature>
<feature type="region of interest" description="Disordered" evidence="1">
    <location>
        <begin position="124"/>
        <end position="148"/>
    </location>
</feature>
<evidence type="ECO:0000256" key="1">
    <source>
        <dbReference type="SAM" id="MobiDB-lite"/>
    </source>
</evidence>
<evidence type="ECO:0000313" key="3">
    <source>
        <dbReference type="Proteomes" id="UP000774617"/>
    </source>
</evidence>
<feature type="compositionally biased region" description="Low complexity" evidence="1">
    <location>
        <begin position="316"/>
        <end position="328"/>
    </location>
</feature>
<feature type="compositionally biased region" description="Polar residues" evidence="1">
    <location>
        <begin position="292"/>
        <end position="302"/>
    </location>
</feature>